<gene>
    <name evidence="4" type="ORF">UFOPK1392_00582</name>
    <name evidence="5" type="ORF">UFOPK3733_00739</name>
</gene>
<name>A0A6J5Y9K2_9ZZZZ</name>
<dbReference type="PRINTS" id="PR00040">
    <property type="entry name" value="HTHMERR"/>
</dbReference>
<evidence type="ECO:0000256" key="2">
    <source>
        <dbReference type="SAM" id="Coils"/>
    </source>
</evidence>
<dbReference type="PANTHER" id="PTHR30204">
    <property type="entry name" value="REDOX-CYCLING DRUG-SENSING TRANSCRIPTIONAL ACTIVATOR SOXR"/>
    <property type="match status" value="1"/>
</dbReference>
<organism evidence="4">
    <name type="scientific">freshwater metagenome</name>
    <dbReference type="NCBI Taxonomy" id="449393"/>
    <lineage>
        <taxon>unclassified sequences</taxon>
        <taxon>metagenomes</taxon>
        <taxon>ecological metagenomes</taxon>
    </lineage>
</organism>
<dbReference type="EMBL" id="CAFBNC010000026">
    <property type="protein sequence ID" value="CAB4932169.1"/>
    <property type="molecule type" value="Genomic_DNA"/>
</dbReference>
<dbReference type="SMART" id="SM00422">
    <property type="entry name" value="HTH_MERR"/>
    <property type="match status" value="1"/>
</dbReference>
<keyword evidence="2" id="KW-0175">Coiled coil</keyword>
<dbReference type="PROSITE" id="PS50937">
    <property type="entry name" value="HTH_MERR_2"/>
    <property type="match status" value="1"/>
</dbReference>
<dbReference type="PANTHER" id="PTHR30204:SF58">
    <property type="entry name" value="HTH-TYPE TRANSCRIPTIONAL REGULATOR YFMP"/>
    <property type="match status" value="1"/>
</dbReference>
<feature type="coiled-coil region" evidence="2">
    <location>
        <begin position="100"/>
        <end position="127"/>
    </location>
</feature>
<evidence type="ECO:0000259" key="3">
    <source>
        <dbReference type="PROSITE" id="PS50937"/>
    </source>
</evidence>
<protein>
    <submittedName>
        <fullName evidence="4">Unannotated protein</fullName>
    </submittedName>
</protein>
<dbReference type="EMBL" id="CAEMXZ010000017">
    <property type="protein sequence ID" value="CAB4322844.1"/>
    <property type="molecule type" value="Genomic_DNA"/>
</dbReference>
<dbReference type="CDD" id="cd04766">
    <property type="entry name" value="HTH_HspR"/>
    <property type="match status" value="1"/>
</dbReference>
<dbReference type="SUPFAM" id="SSF46955">
    <property type="entry name" value="Putative DNA-binding domain"/>
    <property type="match status" value="1"/>
</dbReference>
<accession>A0A6J5Y9K2</accession>
<sequence length="159" mass="18104">MPSRHWPTRSLLHRVSIWGSDMTEPLDRSAQVRAVYVISIAAELSGMHPQTLRIYERKGLLEPARTQGGSRRYSEADITMLRRIQELTEEGLNLAGVKRVLALEARLSALETELHQVRTEAARAVDETHRSYRRDLVPVQQAVARYNEAAHVLRRLSGQ</sequence>
<dbReference type="InterPro" id="IPR047057">
    <property type="entry name" value="MerR_fam"/>
</dbReference>
<proteinExistence type="predicted"/>
<dbReference type="GO" id="GO:0003677">
    <property type="term" value="F:DNA binding"/>
    <property type="evidence" value="ECO:0007669"/>
    <property type="project" value="UniProtKB-KW"/>
</dbReference>
<evidence type="ECO:0000256" key="1">
    <source>
        <dbReference type="ARBA" id="ARBA00023125"/>
    </source>
</evidence>
<dbReference type="InterPro" id="IPR000551">
    <property type="entry name" value="MerR-type_HTH_dom"/>
</dbReference>
<dbReference type="NCBIfam" id="NF047375">
    <property type="entry name" value="HeatShock_HspR"/>
    <property type="match status" value="1"/>
</dbReference>
<reference evidence="4" key="1">
    <citation type="submission" date="2020-05" db="EMBL/GenBank/DDBJ databases">
        <authorList>
            <person name="Chiriac C."/>
            <person name="Salcher M."/>
            <person name="Ghai R."/>
            <person name="Kavagutti S V."/>
        </authorList>
    </citation>
    <scope>NUCLEOTIDE SEQUENCE</scope>
</reference>
<keyword evidence="1" id="KW-0238">DNA-binding</keyword>
<dbReference type="InterPro" id="IPR009061">
    <property type="entry name" value="DNA-bd_dom_put_sf"/>
</dbReference>
<evidence type="ECO:0000313" key="4">
    <source>
        <dbReference type="EMBL" id="CAB4322844.1"/>
    </source>
</evidence>
<feature type="domain" description="HTH merR-type" evidence="3">
    <location>
        <begin position="35"/>
        <end position="103"/>
    </location>
</feature>
<dbReference type="Pfam" id="PF13411">
    <property type="entry name" value="MerR_1"/>
    <property type="match status" value="1"/>
</dbReference>
<evidence type="ECO:0000313" key="5">
    <source>
        <dbReference type="EMBL" id="CAB4932169.1"/>
    </source>
</evidence>
<dbReference type="GO" id="GO:0003700">
    <property type="term" value="F:DNA-binding transcription factor activity"/>
    <property type="evidence" value="ECO:0007669"/>
    <property type="project" value="InterPro"/>
</dbReference>
<dbReference type="Gene3D" id="1.10.1660.10">
    <property type="match status" value="1"/>
</dbReference>
<dbReference type="AlphaFoldDB" id="A0A6J5Y9K2"/>